<evidence type="ECO:0000313" key="3">
    <source>
        <dbReference type="Proteomes" id="UP001595789"/>
    </source>
</evidence>
<comment type="caution">
    <text evidence="2">The sequence shown here is derived from an EMBL/GenBank/DDBJ whole genome shotgun (WGS) entry which is preliminary data.</text>
</comment>
<evidence type="ECO:0000313" key="2">
    <source>
        <dbReference type="EMBL" id="MFC4213379.1"/>
    </source>
</evidence>
<keyword evidence="1" id="KW-0472">Membrane</keyword>
<evidence type="ECO:0000256" key="1">
    <source>
        <dbReference type="SAM" id="Phobius"/>
    </source>
</evidence>
<dbReference type="Proteomes" id="UP001595789">
    <property type="component" value="Unassembled WGS sequence"/>
</dbReference>
<feature type="transmembrane region" description="Helical" evidence="1">
    <location>
        <begin position="44"/>
        <end position="66"/>
    </location>
</feature>
<organism evidence="2 3">
    <name type="scientific">Pedobacter lithocola</name>
    <dbReference type="NCBI Taxonomy" id="1908239"/>
    <lineage>
        <taxon>Bacteria</taxon>
        <taxon>Pseudomonadati</taxon>
        <taxon>Bacteroidota</taxon>
        <taxon>Sphingobacteriia</taxon>
        <taxon>Sphingobacteriales</taxon>
        <taxon>Sphingobacteriaceae</taxon>
        <taxon>Pedobacter</taxon>
    </lineage>
</organism>
<protein>
    <submittedName>
        <fullName evidence="2">Uncharacterized protein</fullName>
    </submittedName>
</protein>
<sequence length="78" mass="8829">MKYLITGLIILLTGIGLGILEVMEIIPDPMTFVEHHRPIGIKKLLAPYLVMCGMIITFVGVISICYNRPKKKRNYLGR</sequence>
<dbReference type="RefSeq" id="WP_378988529.1">
    <property type="nucleotide sequence ID" value="NZ_JBHSBW010000016.1"/>
</dbReference>
<gene>
    <name evidence="2" type="ORF">ACFOWA_19460</name>
</gene>
<dbReference type="EMBL" id="JBHSBW010000016">
    <property type="protein sequence ID" value="MFC4213379.1"/>
    <property type="molecule type" value="Genomic_DNA"/>
</dbReference>
<proteinExistence type="predicted"/>
<accession>A0ABV8PE54</accession>
<keyword evidence="3" id="KW-1185">Reference proteome</keyword>
<keyword evidence="1" id="KW-1133">Transmembrane helix</keyword>
<reference evidence="3" key="1">
    <citation type="journal article" date="2019" name="Int. J. Syst. Evol. Microbiol.">
        <title>The Global Catalogue of Microorganisms (GCM) 10K type strain sequencing project: providing services to taxonomists for standard genome sequencing and annotation.</title>
        <authorList>
            <consortium name="The Broad Institute Genomics Platform"/>
            <consortium name="The Broad Institute Genome Sequencing Center for Infectious Disease"/>
            <person name="Wu L."/>
            <person name="Ma J."/>
        </authorList>
    </citation>
    <scope>NUCLEOTIDE SEQUENCE [LARGE SCALE GENOMIC DNA]</scope>
    <source>
        <strain evidence="3">CCM 8691</strain>
    </source>
</reference>
<name>A0ABV8PE54_9SPHI</name>
<keyword evidence="1" id="KW-0812">Transmembrane</keyword>